<dbReference type="InterPro" id="IPR029055">
    <property type="entry name" value="Ntn_hydrolases_N"/>
</dbReference>
<dbReference type="GO" id="GO:0051603">
    <property type="term" value="P:proteolysis involved in protein catabolic process"/>
    <property type="evidence" value="ECO:0007669"/>
    <property type="project" value="InterPro"/>
</dbReference>
<dbReference type="AlphaFoldDB" id="A0A8C0S0S4"/>
<dbReference type="InterPro" id="IPR001353">
    <property type="entry name" value="Proteasome_sua/b"/>
</dbReference>
<reference evidence="1" key="1">
    <citation type="submission" date="2018-10" db="EMBL/GenBank/DDBJ databases">
        <title>De novo assembly of a Great Dane genome.</title>
        <authorList>
            <person name="Kidd J.M."/>
            <person name="Pendleton A.L."/>
            <person name="Shen F."/>
            <person name="Emery S."/>
        </authorList>
    </citation>
    <scope>NUCLEOTIDE SEQUENCE [LARGE SCALE GENOMIC DNA]</scope>
    <source>
        <strain evidence="1">Great Dane</strain>
    </source>
</reference>
<dbReference type="GO" id="GO:0005839">
    <property type="term" value="C:proteasome core complex"/>
    <property type="evidence" value="ECO:0007669"/>
    <property type="project" value="InterPro"/>
</dbReference>
<accession>A0A8C0S0S4</accession>
<evidence type="ECO:0008006" key="3">
    <source>
        <dbReference type="Google" id="ProtNLM"/>
    </source>
</evidence>
<dbReference type="InterPro" id="IPR023333">
    <property type="entry name" value="Proteasome_suB-type"/>
</dbReference>
<proteinExistence type="predicted"/>
<dbReference type="Proteomes" id="UP000694542">
    <property type="component" value="Chromosome 12"/>
</dbReference>
<dbReference type="Ensembl" id="ENSCAFT00040016074.1">
    <property type="protein sequence ID" value="ENSCAFP00040013928.1"/>
    <property type="gene ID" value="ENSCAFG00040008618.1"/>
</dbReference>
<dbReference type="PANTHER" id="PTHR32194">
    <property type="entry name" value="METALLOPROTEASE TLDD"/>
    <property type="match status" value="1"/>
</dbReference>
<organism evidence="1 2">
    <name type="scientific">Canis lupus familiaris</name>
    <name type="common">Dog</name>
    <name type="synonym">Canis familiaris</name>
    <dbReference type="NCBI Taxonomy" id="9615"/>
    <lineage>
        <taxon>Eukaryota</taxon>
        <taxon>Metazoa</taxon>
        <taxon>Chordata</taxon>
        <taxon>Craniata</taxon>
        <taxon>Vertebrata</taxon>
        <taxon>Euteleostomi</taxon>
        <taxon>Mammalia</taxon>
        <taxon>Eutheria</taxon>
        <taxon>Laurasiatheria</taxon>
        <taxon>Carnivora</taxon>
        <taxon>Caniformia</taxon>
        <taxon>Canidae</taxon>
        <taxon>Canis</taxon>
    </lineage>
</organism>
<dbReference type="Gene3D" id="3.60.20.10">
    <property type="entry name" value="Glutamine Phosphoribosylpyrophosphate, subunit 1, domain 1"/>
    <property type="match status" value="1"/>
</dbReference>
<evidence type="ECO:0000313" key="2">
    <source>
        <dbReference type="Proteomes" id="UP000694542"/>
    </source>
</evidence>
<dbReference type="PANTHER" id="PTHR32194:SF10">
    <property type="entry name" value="PROTEASOME SUBUNIT BETA TYPE-3"/>
    <property type="match status" value="1"/>
</dbReference>
<reference evidence="1" key="2">
    <citation type="submission" date="2025-08" db="UniProtKB">
        <authorList>
            <consortium name="Ensembl"/>
        </authorList>
    </citation>
    <scope>IDENTIFICATION</scope>
</reference>
<name>A0A8C0S0S4_CANLF</name>
<protein>
    <recommendedName>
        <fullName evidence="3">Proteasome subunit beta type-3</fullName>
    </recommendedName>
</protein>
<sequence length="79" mass="8791">MSIMSYNGGAVMAMKGKNCLAGLATDVQAVAQCLKFRLNLYELKEGQQIKPYTLMSMVANLLYEKRTQNTCLKTSHKPC</sequence>
<dbReference type="SUPFAM" id="SSF56235">
    <property type="entry name" value="N-terminal nucleophile aminohydrolases (Ntn hydrolases)"/>
    <property type="match status" value="1"/>
</dbReference>
<dbReference type="Pfam" id="PF00227">
    <property type="entry name" value="Proteasome"/>
    <property type="match status" value="1"/>
</dbReference>
<evidence type="ECO:0000313" key="1">
    <source>
        <dbReference type="Ensembl" id="ENSCAFP00040013928.1"/>
    </source>
</evidence>